<keyword evidence="2" id="KW-1185">Reference proteome</keyword>
<accession>A0AAE1L4C1</accession>
<name>A0AAE1L4C1_PETCI</name>
<comment type="caution">
    <text evidence="1">The sequence shown here is derived from an EMBL/GenBank/DDBJ whole genome shotgun (WGS) entry which is preliminary data.</text>
</comment>
<dbReference type="EMBL" id="JAWQEG010000008">
    <property type="protein sequence ID" value="KAK3896199.1"/>
    <property type="molecule type" value="Genomic_DNA"/>
</dbReference>
<dbReference type="Proteomes" id="UP001286313">
    <property type="component" value="Unassembled WGS sequence"/>
</dbReference>
<proteinExistence type="predicted"/>
<dbReference type="AlphaFoldDB" id="A0AAE1L4C1"/>
<evidence type="ECO:0000313" key="2">
    <source>
        <dbReference type="Proteomes" id="UP001286313"/>
    </source>
</evidence>
<protein>
    <submittedName>
        <fullName evidence="1">Uncharacterized protein</fullName>
    </submittedName>
</protein>
<sequence>MAAGDAGKSLDNDQSPVYEQTLKGVKLKCKGDDGKIGNEKLSEKALQTVDVPERKEPCSVLEMIDTEASGANGREEFKLEEVAFLFHQISKGVTNASAPWSSTEGRDNKWFDLGAAVY</sequence>
<evidence type="ECO:0000313" key="1">
    <source>
        <dbReference type="EMBL" id="KAK3896199.1"/>
    </source>
</evidence>
<organism evidence="1 2">
    <name type="scientific">Petrolisthes cinctipes</name>
    <name type="common">Flat porcelain crab</name>
    <dbReference type="NCBI Taxonomy" id="88211"/>
    <lineage>
        <taxon>Eukaryota</taxon>
        <taxon>Metazoa</taxon>
        <taxon>Ecdysozoa</taxon>
        <taxon>Arthropoda</taxon>
        <taxon>Crustacea</taxon>
        <taxon>Multicrustacea</taxon>
        <taxon>Malacostraca</taxon>
        <taxon>Eumalacostraca</taxon>
        <taxon>Eucarida</taxon>
        <taxon>Decapoda</taxon>
        <taxon>Pleocyemata</taxon>
        <taxon>Anomura</taxon>
        <taxon>Galatheoidea</taxon>
        <taxon>Porcellanidae</taxon>
        <taxon>Petrolisthes</taxon>
    </lineage>
</organism>
<reference evidence="1" key="1">
    <citation type="submission" date="2023-10" db="EMBL/GenBank/DDBJ databases">
        <title>Genome assemblies of two species of porcelain crab, Petrolisthes cinctipes and Petrolisthes manimaculis (Anomura: Porcellanidae).</title>
        <authorList>
            <person name="Angst P."/>
        </authorList>
    </citation>
    <scope>NUCLEOTIDE SEQUENCE</scope>
    <source>
        <strain evidence="1">PB745_01</strain>
        <tissue evidence="1">Gill</tissue>
    </source>
</reference>
<gene>
    <name evidence="1" type="ORF">Pcinc_000121</name>
</gene>